<dbReference type="EMBL" id="BQKB01000014">
    <property type="protein sequence ID" value="GJM52620.1"/>
    <property type="molecule type" value="Genomic_DNA"/>
</dbReference>
<dbReference type="Proteomes" id="UP001207736">
    <property type="component" value="Unassembled WGS sequence"/>
</dbReference>
<proteinExistence type="predicted"/>
<sequence length="242" mass="28321">MNRTIKILKVITIIVLPILLQALASFRSEKRHIKEVQIDYFGNQNVYITDENIREILFNDIDQETSLKKNLLKINTLENRLDNNPMVENSEVYMTIDGILKTKIKQREPIARVFSGNNFYYLDNKGKQMPLSKAYSARVPLIIGTFSDQELEDIYRVAKHIYDDKFLSENITEIIVDKKIFRLKMRIANFDVILGDVSNLKIKFDNLKAFYKKANKDNILDKYTRVNLRYSNQVVCTKATQL</sequence>
<dbReference type="GO" id="GO:0090529">
    <property type="term" value="P:cell septum assembly"/>
    <property type="evidence" value="ECO:0007669"/>
    <property type="project" value="InterPro"/>
</dbReference>
<reference evidence="6 9" key="1">
    <citation type="submission" date="2021-11" db="EMBL/GenBank/DDBJ databases">
        <title>Draft genome sequence of Capnocytophaga sp. strain KC07075 isolated from cat oral cavity.</title>
        <authorList>
            <person name="Suzuki M."/>
            <person name="Imaoka K."/>
            <person name="Kimura M."/>
            <person name="Morikawa S."/>
            <person name="Maeda K."/>
        </authorList>
    </citation>
    <scope>NUCLEOTIDE SEQUENCE</scope>
    <source>
        <strain evidence="6">KC07075</strain>
        <strain evidence="7 9">KC07079</strain>
    </source>
</reference>
<keyword evidence="5" id="KW-0131">Cell cycle</keyword>
<keyword evidence="2 6" id="KW-0132">Cell division</keyword>
<evidence type="ECO:0000313" key="8">
    <source>
        <dbReference type="Proteomes" id="UP001207736"/>
    </source>
</evidence>
<evidence type="ECO:0000256" key="2">
    <source>
        <dbReference type="ARBA" id="ARBA00022618"/>
    </source>
</evidence>
<dbReference type="Proteomes" id="UP001208692">
    <property type="component" value="Unassembled WGS sequence"/>
</dbReference>
<keyword evidence="4" id="KW-1133">Transmembrane helix</keyword>
<keyword evidence="3" id="KW-0812">Transmembrane</keyword>
<dbReference type="PANTHER" id="PTHR35851:SF1">
    <property type="entry name" value="CELL DIVISION PROTEIN FTSQ"/>
    <property type="match status" value="1"/>
</dbReference>
<evidence type="ECO:0000313" key="7">
    <source>
        <dbReference type="EMBL" id="GJM52620.1"/>
    </source>
</evidence>
<dbReference type="RefSeq" id="WP_264845788.1">
    <property type="nucleotide sequence ID" value="NZ_BPMA01000015.1"/>
</dbReference>
<dbReference type="InterPro" id="IPR026579">
    <property type="entry name" value="FtsQ"/>
</dbReference>
<keyword evidence="9" id="KW-1185">Reference proteome</keyword>
<keyword evidence="1" id="KW-1003">Cell membrane</keyword>
<dbReference type="EMBL" id="BQKA01000004">
    <property type="protein sequence ID" value="GJM49167.1"/>
    <property type="molecule type" value="Genomic_DNA"/>
</dbReference>
<protein>
    <submittedName>
        <fullName evidence="6">Cell division protein FtsQ</fullName>
    </submittedName>
</protein>
<evidence type="ECO:0000313" key="9">
    <source>
        <dbReference type="Proteomes" id="UP001208692"/>
    </source>
</evidence>
<evidence type="ECO:0000256" key="3">
    <source>
        <dbReference type="ARBA" id="ARBA00022692"/>
    </source>
</evidence>
<dbReference type="PANTHER" id="PTHR35851">
    <property type="entry name" value="CELL DIVISION PROTEIN FTSQ"/>
    <property type="match status" value="1"/>
</dbReference>
<name>A0AAV5APK7_9FLAO</name>
<dbReference type="AlphaFoldDB" id="A0AAV5APK7"/>
<evidence type="ECO:0000256" key="1">
    <source>
        <dbReference type="ARBA" id="ARBA00022475"/>
    </source>
</evidence>
<comment type="caution">
    <text evidence="6">The sequence shown here is derived from an EMBL/GenBank/DDBJ whole genome shotgun (WGS) entry which is preliminary data.</text>
</comment>
<evidence type="ECO:0000313" key="6">
    <source>
        <dbReference type="EMBL" id="GJM49167.1"/>
    </source>
</evidence>
<keyword evidence="4" id="KW-0472">Membrane</keyword>
<gene>
    <name evidence="6" type="primary">ftsQ</name>
    <name evidence="6" type="ORF">RCZ15_01430</name>
    <name evidence="7" type="ORF">RCZ16_09370</name>
</gene>
<accession>A0AAV5APK7</accession>
<evidence type="ECO:0000256" key="5">
    <source>
        <dbReference type="ARBA" id="ARBA00023306"/>
    </source>
</evidence>
<evidence type="ECO:0000256" key="4">
    <source>
        <dbReference type="ARBA" id="ARBA00022989"/>
    </source>
</evidence>
<organism evidence="6 8">
    <name type="scientific">Capnocytophaga catalasegens</name>
    <dbReference type="NCBI Taxonomy" id="1004260"/>
    <lineage>
        <taxon>Bacteria</taxon>
        <taxon>Pseudomonadati</taxon>
        <taxon>Bacteroidota</taxon>
        <taxon>Flavobacteriia</taxon>
        <taxon>Flavobacteriales</taxon>
        <taxon>Flavobacteriaceae</taxon>
        <taxon>Capnocytophaga</taxon>
    </lineage>
</organism>